<evidence type="ECO:0000313" key="2">
    <source>
        <dbReference type="EMBL" id="PKF73384.1"/>
    </source>
</evidence>
<evidence type="ECO:0000313" key="4">
    <source>
        <dbReference type="Proteomes" id="UP000655550"/>
    </source>
</evidence>
<protein>
    <submittedName>
        <fullName evidence="2">Uncharacterized protein</fullName>
    </submittedName>
</protein>
<accession>A0A2I0CUT3</accession>
<dbReference type="Proteomes" id="UP000655550">
    <property type="component" value="Unassembled WGS sequence"/>
</dbReference>
<evidence type="ECO:0000313" key="3">
    <source>
        <dbReference type="Proteomes" id="UP000242861"/>
    </source>
</evidence>
<keyword evidence="4" id="KW-1185">Reference proteome</keyword>
<proteinExistence type="predicted"/>
<dbReference type="Proteomes" id="UP000242861">
    <property type="component" value="Unassembled WGS sequence"/>
</dbReference>
<dbReference type="AlphaFoldDB" id="A0A2I0CUT3"/>
<reference evidence="2" key="2">
    <citation type="submission" date="2017-12" db="EMBL/GenBank/DDBJ databases">
        <authorList>
            <person name="Hurst M.R.H."/>
        </authorList>
    </citation>
    <scope>NUCLEOTIDE SEQUENCE [LARGE SCALE GENOMIC DNA]</scope>
    <source>
        <strain evidence="2">ZYSR67-Z</strain>
    </source>
</reference>
<reference evidence="3" key="3">
    <citation type="submission" date="2017-12" db="EMBL/GenBank/DDBJ databases">
        <authorList>
            <person name="Yu X.-Y."/>
        </authorList>
    </citation>
    <scope>NUCLEOTIDE SEQUENCE [LARGE SCALE GENOMIC DNA]</scope>
    <source>
        <strain evidence="3">ZYSR67-Z</strain>
    </source>
</reference>
<dbReference type="EMBL" id="BMDE01000001">
    <property type="protein sequence ID" value="GGH88751.1"/>
    <property type="molecule type" value="Genomic_DNA"/>
</dbReference>
<organism evidence="2 3">
    <name type="scientific">Pseudomonas fluvialis</name>
    <dbReference type="NCBI Taxonomy" id="1793966"/>
    <lineage>
        <taxon>Bacteria</taxon>
        <taxon>Pseudomonadati</taxon>
        <taxon>Pseudomonadota</taxon>
        <taxon>Gammaproteobacteria</taxon>
        <taxon>Pseudomonadales</taxon>
        <taxon>Pseudomonadaceae</taxon>
        <taxon>Pseudomonas</taxon>
    </lineage>
</organism>
<reference evidence="1" key="1">
    <citation type="journal article" date="2014" name="Int. J. Syst. Evol. Microbiol.">
        <title>Complete genome of a new Firmicutes species belonging to the dominant human colonic microbiota ('Ruminococcus bicirculans') reveals two chromosomes and a selective capacity to utilize plant glucans.</title>
        <authorList>
            <consortium name="NISC Comparative Sequencing Program"/>
            <person name="Wegmann U."/>
            <person name="Louis P."/>
            <person name="Goesmann A."/>
            <person name="Henrissat B."/>
            <person name="Duncan S.H."/>
            <person name="Flint H.J."/>
        </authorList>
    </citation>
    <scope>NUCLEOTIDE SEQUENCE</scope>
    <source>
        <strain evidence="1">CCM 8778</strain>
    </source>
</reference>
<evidence type="ECO:0000313" key="1">
    <source>
        <dbReference type="EMBL" id="GGH88751.1"/>
    </source>
</evidence>
<dbReference type="EMBL" id="PIYS01000001">
    <property type="protein sequence ID" value="PKF73384.1"/>
    <property type="molecule type" value="Genomic_DNA"/>
</dbReference>
<dbReference type="RefSeq" id="WP_093986707.1">
    <property type="nucleotide sequence ID" value="NZ_BMDE01000001.1"/>
</dbReference>
<name>A0A2I0CUT3_9PSED</name>
<gene>
    <name evidence="2" type="ORF">CW360_00430</name>
    <name evidence="1" type="ORF">GCM10007363_02210</name>
</gene>
<comment type="caution">
    <text evidence="2">The sequence shown here is derived from an EMBL/GenBank/DDBJ whole genome shotgun (WGS) entry which is preliminary data.</text>
</comment>
<reference evidence="1" key="5">
    <citation type="submission" date="2024-05" db="EMBL/GenBank/DDBJ databases">
        <authorList>
            <person name="Sun Q."/>
            <person name="Sedlacek I."/>
        </authorList>
    </citation>
    <scope>NUCLEOTIDE SEQUENCE</scope>
    <source>
        <strain evidence="1">CCM 8778</strain>
    </source>
</reference>
<reference evidence="4" key="4">
    <citation type="journal article" date="2019" name="Int. J. Syst. Evol. Microbiol.">
        <title>The Global Catalogue of Microorganisms (GCM) 10K type strain sequencing project: providing services to taxonomists for standard genome sequencing and annotation.</title>
        <authorList>
            <consortium name="The Broad Institute Genomics Platform"/>
            <consortium name="The Broad Institute Genome Sequencing Center for Infectious Disease"/>
            <person name="Wu L."/>
            <person name="Ma J."/>
        </authorList>
    </citation>
    <scope>NUCLEOTIDE SEQUENCE [LARGE SCALE GENOMIC DNA]</scope>
    <source>
        <strain evidence="4">CCM 8778</strain>
    </source>
</reference>
<sequence length="188" mass="21610">MLNRRLVFIAAALVSLWLIWPALRPTPPAPPLSLPDGQLQLSGHRIIPLQPFSLEARVLGREDYYLDRPAQLSPTDLALGWGPMAEPANYQRVAISQRNRWYYWRVDEFFIPRRDIERHSANMHMIPANPVVAKTLARVKREQRISLRGQLVRVEGDDGFRWVSSLSRDDTGDGACEVIWLEHLEILP</sequence>